<dbReference type="HOGENOM" id="CLU_144724_1_1_0"/>
<keyword evidence="4 11" id="KW-0813">Transport</keyword>
<dbReference type="Pfam" id="PF00420">
    <property type="entry name" value="Oxidored_q2"/>
    <property type="match status" value="1"/>
</dbReference>
<proteinExistence type="inferred from homology"/>
<comment type="catalytic activity">
    <reaction evidence="11">
        <text>a quinone + NADH + 5 H(+)(in) = a quinol + NAD(+) + 4 H(+)(out)</text>
        <dbReference type="Rhea" id="RHEA:57888"/>
        <dbReference type="ChEBI" id="CHEBI:15378"/>
        <dbReference type="ChEBI" id="CHEBI:24646"/>
        <dbReference type="ChEBI" id="CHEBI:57540"/>
        <dbReference type="ChEBI" id="CHEBI:57945"/>
        <dbReference type="ChEBI" id="CHEBI:132124"/>
    </reaction>
</comment>
<name>A0A075WTY4_9BACT</name>
<evidence type="ECO:0000256" key="3">
    <source>
        <dbReference type="ARBA" id="ARBA00010519"/>
    </source>
</evidence>
<dbReference type="PANTHER" id="PTHR11434:SF16">
    <property type="entry name" value="NADH-UBIQUINONE OXIDOREDUCTASE CHAIN 4L"/>
    <property type="match status" value="1"/>
</dbReference>
<dbReference type="Gene3D" id="1.10.287.3510">
    <property type="match status" value="1"/>
</dbReference>
<gene>
    <name evidence="11" type="primary">nuoK</name>
    <name evidence="12" type="ORF">HL41_06105</name>
</gene>
<comment type="function">
    <text evidence="1 11">NDH-1 shuttles electrons from NADH, via FMN and iron-sulfur (Fe-S) centers, to quinones in the respiratory chain. The immediate electron acceptor for the enzyme in this species is believed to be ubiquinone. Couples the redox reaction to proton translocation (for every two electrons transferred, four hydrogen ions are translocated across the cytoplasmic membrane), and thus conserves the redox energy in a proton gradient.</text>
</comment>
<evidence type="ECO:0000256" key="8">
    <source>
        <dbReference type="ARBA" id="ARBA00022967"/>
    </source>
</evidence>
<reference evidence="12 13" key="1">
    <citation type="journal article" date="2015" name="Genome Announc.">
        <title>Genome Sequence of a Sulfate-Reducing Thermophilic Bacterium, Thermodesulfobacterium commune DSM 2178T (Phylum Thermodesulfobacteria).</title>
        <authorList>
            <person name="Bhatnagar S."/>
            <person name="Badger J.H."/>
            <person name="Madupu R."/>
            <person name="Khouri H.M."/>
            <person name="O'Connor E.M."/>
            <person name="Robb F.T."/>
            <person name="Ward N.L."/>
            <person name="Eisen J.A."/>
        </authorList>
    </citation>
    <scope>NUCLEOTIDE SEQUENCE [LARGE SCALE GENOMIC DNA]</scope>
    <source>
        <strain evidence="12 13">DSM 2178</strain>
    </source>
</reference>
<evidence type="ECO:0000256" key="5">
    <source>
        <dbReference type="ARBA" id="ARBA00022519"/>
    </source>
</evidence>
<dbReference type="InterPro" id="IPR039428">
    <property type="entry name" value="NUOK/Mnh_C1-like"/>
</dbReference>
<evidence type="ECO:0000256" key="11">
    <source>
        <dbReference type="HAMAP-Rule" id="MF_01456"/>
    </source>
</evidence>
<evidence type="ECO:0000256" key="6">
    <source>
        <dbReference type="ARBA" id="ARBA00022692"/>
    </source>
</evidence>
<evidence type="ECO:0000256" key="10">
    <source>
        <dbReference type="ARBA" id="ARBA00023136"/>
    </source>
</evidence>
<dbReference type="Proteomes" id="UP000028481">
    <property type="component" value="Chromosome"/>
</dbReference>
<keyword evidence="11" id="KW-0830">Ubiquinone</keyword>
<keyword evidence="9 11" id="KW-1133">Transmembrane helix</keyword>
<keyword evidence="10 11" id="KW-0472">Membrane</keyword>
<comment type="subcellular location">
    <subcellularLocation>
        <location evidence="11">Cell membrane</location>
        <topology evidence="11">Multi-pass membrane protein</topology>
    </subcellularLocation>
    <subcellularLocation>
        <location evidence="2">Membrane</location>
        <topology evidence="2">Multi-pass membrane protein</topology>
    </subcellularLocation>
</comment>
<keyword evidence="8 11" id="KW-1278">Translocase</keyword>
<feature type="transmembrane region" description="Helical" evidence="11">
    <location>
        <begin position="30"/>
        <end position="52"/>
    </location>
</feature>
<evidence type="ECO:0000313" key="13">
    <source>
        <dbReference type="Proteomes" id="UP000028481"/>
    </source>
</evidence>
<evidence type="ECO:0000313" key="12">
    <source>
        <dbReference type="EMBL" id="AIH04336.1"/>
    </source>
</evidence>
<accession>A0A075WTY4</accession>
<comment type="subunit">
    <text evidence="11">NDH-1 is composed of 14 different subunits. Subunits NuoA, H, J, K, L, M, N constitute the membrane sector of the complex.</text>
</comment>
<protein>
    <recommendedName>
        <fullName evidence="11">NADH-quinone oxidoreductase subunit K</fullName>
        <ecNumber evidence="11">7.1.1.-</ecNumber>
    </recommendedName>
    <alternativeName>
        <fullName evidence="11">NADH dehydrogenase I subunit K</fullName>
    </alternativeName>
    <alternativeName>
        <fullName evidence="11">NDH-1 subunit K</fullName>
    </alternativeName>
</protein>
<keyword evidence="13" id="KW-1185">Reference proteome</keyword>
<dbReference type="RefSeq" id="WP_038060150.1">
    <property type="nucleotide sequence ID" value="NZ_CP008796.1"/>
</dbReference>
<evidence type="ECO:0000256" key="1">
    <source>
        <dbReference type="ARBA" id="ARBA00002378"/>
    </source>
</evidence>
<dbReference type="PANTHER" id="PTHR11434">
    <property type="entry name" value="NADH-UBIQUINONE OXIDOREDUCTASE SUBUNIT ND4L"/>
    <property type="match status" value="1"/>
</dbReference>
<sequence length="100" mass="11257">MVPFEAYLILSSVLFLIGLFGFLMRRNLIVVLVSIEIMLNAIIILFAALSYFKKDITGYVMVFFIIAMAAAEAAIGLTLAILIYKKLKTVYTEEINHYKG</sequence>
<dbReference type="InterPro" id="IPR001133">
    <property type="entry name" value="NADH_UbQ_OxRdtase_chain4L/K"/>
</dbReference>
<dbReference type="AlphaFoldDB" id="A0A075WTY4"/>
<keyword evidence="6 11" id="KW-0812">Transmembrane</keyword>
<feature type="transmembrane region" description="Helical" evidence="11">
    <location>
        <begin position="6"/>
        <end position="23"/>
    </location>
</feature>
<dbReference type="GO" id="GO:0042773">
    <property type="term" value="P:ATP synthesis coupled electron transport"/>
    <property type="evidence" value="ECO:0007669"/>
    <property type="project" value="InterPro"/>
</dbReference>
<keyword evidence="7 11" id="KW-0874">Quinone</keyword>
<dbReference type="HAMAP" id="MF_01456">
    <property type="entry name" value="NDH1_NuoK"/>
    <property type="match status" value="1"/>
</dbReference>
<evidence type="ECO:0000256" key="4">
    <source>
        <dbReference type="ARBA" id="ARBA00022448"/>
    </source>
</evidence>
<comment type="similarity">
    <text evidence="3 11">Belongs to the complex I subunit 4L family.</text>
</comment>
<dbReference type="NCBIfam" id="NF004320">
    <property type="entry name" value="PRK05715.1-2"/>
    <property type="match status" value="1"/>
</dbReference>
<organism evidence="12 13">
    <name type="scientific">Thermodesulfobacterium commune DSM 2178</name>
    <dbReference type="NCBI Taxonomy" id="289377"/>
    <lineage>
        <taxon>Bacteria</taxon>
        <taxon>Pseudomonadati</taxon>
        <taxon>Thermodesulfobacteriota</taxon>
        <taxon>Thermodesulfobacteria</taxon>
        <taxon>Thermodesulfobacteriales</taxon>
        <taxon>Thermodesulfobacteriaceae</taxon>
        <taxon>Thermodesulfobacterium</taxon>
    </lineage>
</organism>
<feature type="transmembrane region" description="Helical" evidence="11">
    <location>
        <begin position="58"/>
        <end position="84"/>
    </location>
</feature>
<dbReference type="OrthoDB" id="9810120at2"/>
<evidence type="ECO:0000256" key="7">
    <source>
        <dbReference type="ARBA" id="ARBA00022719"/>
    </source>
</evidence>
<dbReference type="GO" id="GO:0030964">
    <property type="term" value="C:NADH dehydrogenase complex"/>
    <property type="evidence" value="ECO:0007669"/>
    <property type="project" value="TreeGrafter"/>
</dbReference>
<evidence type="ECO:0000256" key="9">
    <source>
        <dbReference type="ARBA" id="ARBA00022989"/>
    </source>
</evidence>
<dbReference type="eggNOG" id="COG0713">
    <property type="taxonomic scope" value="Bacteria"/>
</dbReference>
<dbReference type="EC" id="7.1.1.-" evidence="11"/>
<dbReference type="GO" id="GO:0050136">
    <property type="term" value="F:NADH dehydrogenase (quinone) (non-electrogenic) activity"/>
    <property type="evidence" value="ECO:0007669"/>
    <property type="project" value="UniProtKB-UniRule"/>
</dbReference>
<evidence type="ECO:0000256" key="2">
    <source>
        <dbReference type="ARBA" id="ARBA00004141"/>
    </source>
</evidence>
<keyword evidence="11" id="KW-1003">Cell membrane</keyword>
<dbReference type="GO" id="GO:0005886">
    <property type="term" value="C:plasma membrane"/>
    <property type="evidence" value="ECO:0007669"/>
    <property type="project" value="UniProtKB-SubCell"/>
</dbReference>
<dbReference type="KEGG" id="tcm:HL41_06105"/>
<keyword evidence="5" id="KW-0997">Cell inner membrane</keyword>
<keyword evidence="11" id="KW-0520">NAD</keyword>
<dbReference type="STRING" id="289377.HL41_06105"/>
<dbReference type="EMBL" id="CP008796">
    <property type="protein sequence ID" value="AIH04336.1"/>
    <property type="molecule type" value="Genomic_DNA"/>
</dbReference>
<dbReference type="FunFam" id="1.10.287.3510:FF:000001">
    <property type="entry name" value="NADH-quinone oxidoreductase subunit K"/>
    <property type="match status" value="1"/>
</dbReference>
<dbReference type="PaxDb" id="289377-HL41_06105"/>
<dbReference type="GO" id="GO:0048038">
    <property type="term" value="F:quinone binding"/>
    <property type="evidence" value="ECO:0007669"/>
    <property type="project" value="UniProtKB-KW"/>
</dbReference>